<organism evidence="3 4">
    <name type="scientific">Methylomonas koyamae</name>
    <dbReference type="NCBI Taxonomy" id="702114"/>
    <lineage>
        <taxon>Bacteria</taxon>
        <taxon>Pseudomonadati</taxon>
        <taxon>Pseudomonadota</taxon>
        <taxon>Gammaproteobacteria</taxon>
        <taxon>Methylococcales</taxon>
        <taxon>Methylococcaceae</taxon>
        <taxon>Methylomonas</taxon>
    </lineage>
</organism>
<dbReference type="PANTHER" id="PTHR43968">
    <property type="match status" value="1"/>
</dbReference>
<dbReference type="PANTHER" id="PTHR43968:SF6">
    <property type="entry name" value="GLUTATHIONE S-TRANSFERASE OMEGA"/>
    <property type="match status" value="1"/>
</dbReference>
<feature type="domain" description="GST C-terminal" evidence="2">
    <location>
        <begin position="87"/>
        <end position="210"/>
    </location>
</feature>
<protein>
    <submittedName>
        <fullName evidence="3">Glutathione S-transferase</fullName>
    </submittedName>
</protein>
<evidence type="ECO:0000259" key="1">
    <source>
        <dbReference type="PROSITE" id="PS50404"/>
    </source>
</evidence>
<dbReference type="RefSeq" id="WP_064042234.1">
    <property type="nucleotide sequence ID" value="NZ_LUUJ01000117.1"/>
</dbReference>
<dbReference type="Gene3D" id="3.40.30.10">
    <property type="entry name" value="Glutaredoxin"/>
    <property type="match status" value="1"/>
</dbReference>
<dbReference type="InterPro" id="IPR036282">
    <property type="entry name" value="Glutathione-S-Trfase_C_sf"/>
</dbReference>
<evidence type="ECO:0000313" key="3">
    <source>
        <dbReference type="EMBL" id="OAI11794.1"/>
    </source>
</evidence>
<dbReference type="InterPro" id="IPR036249">
    <property type="entry name" value="Thioredoxin-like_sf"/>
</dbReference>
<evidence type="ECO:0000313" key="4">
    <source>
        <dbReference type="Proteomes" id="UP000077857"/>
    </source>
</evidence>
<accession>A0A177N2B7</accession>
<evidence type="ECO:0000259" key="2">
    <source>
        <dbReference type="PROSITE" id="PS50405"/>
    </source>
</evidence>
<reference evidence="3 4" key="1">
    <citation type="submission" date="2016-03" db="EMBL/GenBank/DDBJ databases">
        <authorList>
            <person name="Ploux O."/>
        </authorList>
    </citation>
    <scope>NUCLEOTIDE SEQUENCE [LARGE SCALE GENOMIC DNA]</scope>
    <source>
        <strain evidence="3 4">R-45378</strain>
    </source>
</reference>
<dbReference type="SUPFAM" id="SSF52833">
    <property type="entry name" value="Thioredoxin-like"/>
    <property type="match status" value="1"/>
</dbReference>
<dbReference type="Proteomes" id="UP000077857">
    <property type="component" value="Unassembled WGS sequence"/>
</dbReference>
<dbReference type="Pfam" id="PF13410">
    <property type="entry name" value="GST_C_2"/>
    <property type="match status" value="1"/>
</dbReference>
<dbReference type="Pfam" id="PF13417">
    <property type="entry name" value="GST_N_3"/>
    <property type="match status" value="1"/>
</dbReference>
<dbReference type="InterPro" id="IPR004045">
    <property type="entry name" value="Glutathione_S-Trfase_N"/>
</dbReference>
<dbReference type="CDD" id="cd03060">
    <property type="entry name" value="GST_N_Omega_like"/>
    <property type="match status" value="1"/>
</dbReference>
<dbReference type="CDD" id="cd03196">
    <property type="entry name" value="GST_C_5"/>
    <property type="match status" value="1"/>
</dbReference>
<name>A0A177N2B7_9GAMM</name>
<dbReference type="SUPFAM" id="SSF47616">
    <property type="entry name" value="GST C-terminal domain-like"/>
    <property type="match status" value="1"/>
</dbReference>
<dbReference type="PROSITE" id="PS50405">
    <property type="entry name" value="GST_CTER"/>
    <property type="match status" value="1"/>
</dbReference>
<dbReference type="PROSITE" id="PS50404">
    <property type="entry name" value="GST_NTER"/>
    <property type="match status" value="1"/>
</dbReference>
<dbReference type="Gene3D" id="1.20.1050.10">
    <property type="match status" value="1"/>
</dbReference>
<dbReference type="InterPro" id="IPR040079">
    <property type="entry name" value="Glutathione_S-Trfase"/>
</dbReference>
<comment type="caution">
    <text evidence="3">The sequence shown here is derived from an EMBL/GenBank/DDBJ whole genome shotgun (WGS) entry which is preliminary data.</text>
</comment>
<dbReference type="GO" id="GO:0016740">
    <property type="term" value="F:transferase activity"/>
    <property type="evidence" value="ECO:0007669"/>
    <property type="project" value="UniProtKB-KW"/>
</dbReference>
<feature type="domain" description="GST N-terminal" evidence="1">
    <location>
        <begin position="5"/>
        <end position="84"/>
    </location>
</feature>
<dbReference type="SFLD" id="SFLDS00019">
    <property type="entry name" value="Glutathione_Transferase_(cytos"/>
    <property type="match status" value="1"/>
</dbReference>
<gene>
    <name evidence="3" type="ORF">A1507_19725</name>
</gene>
<dbReference type="GO" id="GO:0005737">
    <property type="term" value="C:cytoplasm"/>
    <property type="evidence" value="ECO:0007669"/>
    <property type="project" value="TreeGrafter"/>
</dbReference>
<keyword evidence="3" id="KW-0808">Transferase</keyword>
<sequence>MTDSSYPILYSFRRCPYAMRARLAIAAAGICVALREIELRAKPAVMLAISAKGTVPVLLLPDGQVIDQSLDIMVWALTRHDPQDWLNVSSRADADRLIAANDSQFKYWLDRYKYADRYPEHPAEYYRQQGERFLAELEQRLQRNGYFCGEHFGLADAAILSFVRQFAAVDAAWFAASPYPALRAALQHFVESELFGKIMAQYPVWQATDPALIFGAESGGSSIC</sequence>
<dbReference type="EMBL" id="LUUJ01000117">
    <property type="protein sequence ID" value="OAI11794.1"/>
    <property type="molecule type" value="Genomic_DNA"/>
</dbReference>
<proteinExistence type="predicted"/>
<dbReference type="OrthoDB" id="9813092at2"/>
<dbReference type="InterPro" id="IPR050983">
    <property type="entry name" value="GST_Omega/HSP26"/>
</dbReference>
<dbReference type="AlphaFoldDB" id="A0A177N2B7"/>
<dbReference type="InterPro" id="IPR010987">
    <property type="entry name" value="Glutathione-S-Trfase_C-like"/>
</dbReference>